<dbReference type="EMBL" id="JALJOT010000007">
    <property type="protein sequence ID" value="KAK9909116.1"/>
    <property type="molecule type" value="Genomic_DNA"/>
</dbReference>
<protein>
    <submittedName>
        <fullName evidence="1">Uncharacterized protein</fullName>
    </submittedName>
</protein>
<evidence type="ECO:0000313" key="1">
    <source>
        <dbReference type="EMBL" id="KAK9909116.1"/>
    </source>
</evidence>
<sequence length="207" mass="22674">MGLPLTSRAAPFMAPIQMTQTRTCKIPARSLQVSCSTGQNPFYSKPEVKVLNVRGDPVSFCWQQAKDLLAVKPDFDAAGVDLIALSVGLPEKGKLFCERVPFPEELLFLDPDRVAYRQLALYEGIGRTFFSRATPAALSGLNFDKFKEAVKGYTFDMTKPPKNDDAFQQGGLFVFDGAEVLYAHKDKGTADHAPMADVLAACCGKKE</sequence>
<reference evidence="1 2" key="1">
    <citation type="journal article" date="2024" name="Nat. Commun.">
        <title>Phylogenomics reveals the evolutionary origins of lichenization in chlorophyte algae.</title>
        <authorList>
            <person name="Puginier C."/>
            <person name="Libourel C."/>
            <person name="Otte J."/>
            <person name="Skaloud P."/>
            <person name="Haon M."/>
            <person name="Grisel S."/>
            <person name="Petersen M."/>
            <person name="Berrin J.G."/>
            <person name="Delaux P.M."/>
            <person name="Dal Grande F."/>
            <person name="Keller J."/>
        </authorList>
    </citation>
    <scope>NUCLEOTIDE SEQUENCE [LARGE SCALE GENOMIC DNA]</scope>
    <source>
        <strain evidence="1 2">SAG 216-7</strain>
    </source>
</reference>
<proteinExistence type="predicted"/>
<dbReference type="Gene3D" id="3.40.30.10">
    <property type="entry name" value="Glutaredoxin"/>
    <property type="match status" value="1"/>
</dbReference>
<dbReference type="Proteomes" id="UP001491310">
    <property type="component" value="Unassembled WGS sequence"/>
</dbReference>
<dbReference type="Pfam" id="PF13911">
    <property type="entry name" value="AhpC-TSA_2"/>
    <property type="match status" value="1"/>
</dbReference>
<gene>
    <name evidence="1" type="ORF">WJX75_007391</name>
</gene>
<accession>A0ABR2YQC0</accession>
<organism evidence="1 2">
    <name type="scientific">Coccomyxa subellipsoidea</name>
    <dbReference type="NCBI Taxonomy" id="248742"/>
    <lineage>
        <taxon>Eukaryota</taxon>
        <taxon>Viridiplantae</taxon>
        <taxon>Chlorophyta</taxon>
        <taxon>core chlorophytes</taxon>
        <taxon>Trebouxiophyceae</taxon>
        <taxon>Trebouxiophyceae incertae sedis</taxon>
        <taxon>Coccomyxaceae</taxon>
        <taxon>Coccomyxa</taxon>
    </lineage>
</organism>
<comment type="caution">
    <text evidence="1">The sequence shown here is derived from an EMBL/GenBank/DDBJ whole genome shotgun (WGS) entry which is preliminary data.</text>
</comment>
<dbReference type="PANTHER" id="PTHR28630:SF23">
    <property type="entry name" value="THIOREDOXIN SUPERFAMILY PROTEIN"/>
    <property type="match status" value="1"/>
</dbReference>
<dbReference type="InterPro" id="IPR032801">
    <property type="entry name" value="PXL2A/B/C"/>
</dbReference>
<evidence type="ECO:0000313" key="2">
    <source>
        <dbReference type="Proteomes" id="UP001491310"/>
    </source>
</evidence>
<dbReference type="SUPFAM" id="SSF52833">
    <property type="entry name" value="Thioredoxin-like"/>
    <property type="match status" value="1"/>
</dbReference>
<dbReference type="PANTHER" id="PTHR28630">
    <property type="match status" value="1"/>
</dbReference>
<name>A0ABR2YQC0_9CHLO</name>
<keyword evidence="2" id="KW-1185">Reference proteome</keyword>
<dbReference type="InterPro" id="IPR036249">
    <property type="entry name" value="Thioredoxin-like_sf"/>
</dbReference>